<protein>
    <submittedName>
        <fullName evidence="2">PlsC domain-containing protein</fullName>
    </submittedName>
</protein>
<dbReference type="Proteomes" id="UP000095286">
    <property type="component" value="Unplaced"/>
</dbReference>
<organism evidence="1 2">
    <name type="scientific">Rhabditophanes sp. KR3021</name>
    <dbReference type="NCBI Taxonomy" id="114890"/>
    <lineage>
        <taxon>Eukaryota</taxon>
        <taxon>Metazoa</taxon>
        <taxon>Ecdysozoa</taxon>
        <taxon>Nematoda</taxon>
        <taxon>Chromadorea</taxon>
        <taxon>Rhabditida</taxon>
        <taxon>Tylenchina</taxon>
        <taxon>Panagrolaimomorpha</taxon>
        <taxon>Strongyloidoidea</taxon>
        <taxon>Alloionematidae</taxon>
        <taxon>Rhabditophanes</taxon>
    </lineage>
</organism>
<reference evidence="2" key="1">
    <citation type="submission" date="2016-11" db="UniProtKB">
        <authorList>
            <consortium name="WormBaseParasite"/>
        </authorList>
    </citation>
    <scope>IDENTIFICATION</scope>
    <source>
        <strain evidence="2">KR3021</strain>
    </source>
</reference>
<evidence type="ECO:0000313" key="2">
    <source>
        <dbReference type="WBParaSite" id="RSKR_0000971100.2"/>
    </source>
</evidence>
<sequence length="726" mass="83841">MHWVVASIPDQVKGVTFVILIFLTSFYGSIFVIFPFIPLIWLSPKVWRVVADRSVGFWLTYPVALSELIFGVKVFVSGDVIEASQPAILLMNHRTRLDWMWLWLALFKMDPWLLVSEKITLKHSLKSIFGAGWAMSAGAYLFLTRNFDQDKHKIERIISHYSESGSPTQLLLFPEGTDKGEWATKKSDEFAEKNGLQKYEYVLHPRVLGFSYLLEVMKKYKYVTSIYDITVAYSDHILQTEVELARTGKVPRYIHFNVKKYDAAPFLDATINPASFLDTCWKEKESELRAFYSQEDITKRCLIGPSLDNVDKSLFYSSSYQNKAITVLSAIVWTFFVVFWRNPFKMGEPETVTTSSILSKVGGIVLAILLILTTLLGACFFLFPLSPLMCIAPKVWRKYTDLIIGLWLVLPSGLIELWNGVKFTVTGDLVDRHHPALIIMNHRTRMDWLYFWNALYRMDPLLLASEKIVLKWPLKYLPGAGFAMSAASYVFLRRSFNKDQASIDSILKYYRDTANPYQLLLFPEGTDKDEVGMRSSNSFADKNGLQRYEYVLHPRTTGFIHILQKLRELKYITSIYDVTVGYSDRIVQGEDDMVKLGVFPKDIHFNIRKIDVKDVPEDKEGAEEWLKDVWAEKEDRLKQFYEVDPPMRNFLGNDKEQEHFLLTKQAKRDMILIIIFWLTGMSGMFFLCMSFYQIAAVGLAAVVFFVFCQICFGGIEFLQSKFVRSQ</sequence>
<name>A0AC35UDM3_9BILA</name>
<dbReference type="WBParaSite" id="RSKR_0000971100.2">
    <property type="protein sequence ID" value="RSKR_0000971100.2"/>
    <property type="gene ID" value="RSKR_0000971100"/>
</dbReference>
<evidence type="ECO:0000313" key="1">
    <source>
        <dbReference type="Proteomes" id="UP000095286"/>
    </source>
</evidence>
<accession>A0AC35UDM3</accession>
<proteinExistence type="predicted"/>